<keyword evidence="7" id="KW-0256">Endoplasmic reticulum</keyword>
<protein>
    <recommendedName>
        <fullName evidence="15">Cytochrome P450</fullName>
    </recommendedName>
</protein>
<dbReference type="PANTHER" id="PTHR24292:SF54">
    <property type="entry name" value="CYP9F3-RELATED"/>
    <property type="match status" value="1"/>
</dbReference>
<evidence type="ECO:0000256" key="12">
    <source>
        <dbReference type="ARBA" id="ARBA00023136"/>
    </source>
</evidence>
<evidence type="ECO:0000256" key="3">
    <source>
        <dbReference type="ARBA" id="ARBA00004406"/>
    </source>
</evidence>
<feature type="non-terminal residue" evidence="13">
    <location>
        <position position="1"/>
    </location>
</feature>
<dbReference type="PRINTS" id="PR00464">
    <property type="entry name" value="EP450II"/>
</dbReference>
<evidence type="ECO:0000256" key="5">
    <source>
        <dbReference type="ARBA" id="ARBA00022617"/>
    </source>
</evidence>
<reference evidence="13 14" key="1">
    <citation type="journal article" date="2024" name="BMC Genomics">
        <title>Genome assembly of redclaw crayfish (Cherax quadricarinatus) provides insights into its immune adaptation and hypoxia tolerance.</title>
        <authorList>
            <person name="Liu Z."/>
            <person name="Zheng J."/>
            <person name="Li H."/>
            <person name="Fang K."/>
            <person name="Wang S."/>
            <person name="He J."/>
            <person name="Zhou D."/>
            <person name="Weng S."/>
            <person name="Chi M."/>
            <person name="Gu Z."/>
            <person name="He J."/>
            <person name="Li F."/>
            <person name="Wang M."/>
        </authorList>
    </citation>
    <scope>NUCLEOTIDE SEQUENCE [LARGE SCALE GENOMIC DNA]</scope>
    <source>
        <strain evidence="13">ZL_2023a</strain>
    </source>
</reference>
<keyword evidence="11" id="KW-0503">Monooxygenase</keyword>
<comment type="subcellular location">
    <subcellularLocation>
        <location evidence="3">Endoplasmic reticulum membrane</location>
        <topology evidence="3">Peripheral membrane protein</topology>
    </subcellularLocation>
    <subcellularLocation>
        <location evidence="2">Microsome membrane</location>
        <topology evidence="2">Peripheral membrane protein</topology>
    </subcellularLocation>
</comment>
<dbReference type="Proteomes" id="UP001445076">
    <property type="component" value="Unassembled WGS sequence"/>
</dbReference>
<proteinExistence type="inferred from homology"/>
<evidence type="ECO:0000256" key="8">
    <source>
        <dbReference type="ARBA" id="ARBA00022848"/>
    </source>
</evidence>
<evidence type="ECO:0000256" key="11">
    <source>
        <dbReference type="ARBA" id="ARBA00023033"/>
    </source>
</evidence>
<evidence type="ECO:0000256" key="4">
    <source>
        <dbReference type="ARBA" id="ARBA00010617"/>
    </source>
</evidence>
<evidence type="ECO:0000256" key="9">
    <source>
        <dbReference type="ARBA" id="ARBA00023002"/>
    </source>
</evidence>
<evidence type="ECO:0000313" key="14">
    <source>
        <dbReference type="Proteomes" id="UP001445076"/>
    </source>
</evidence>
<keyword evidence="14" id="KW-1185">Reference proteome</keyword>
<name>A0AAW0VQ78_CHEQU</name>
<dbReference type="PANTHER" id="PTHR24292">
    <property type="entry name" value="CYTOCHROME P450"/>
    <property type="match status" value="1"/>
</dbReference>
<gene>
    <name evidence="13" type="ORF">OTU49_014271</name>
</gene>
<dbReference type="Gene3D" id="1.10.630.10">
    <property type="entry name" value="Cytochrome P450"/>
    <property type="match status" value="1"/>
</dbReference>
<evidence type="ECO:0008006" key="15">
    <source>
        <dbReference type="Google" id="ProtNLM"/>
    </source>
</evidence>
<dbReference type="Pfam" id="PF00067">
    <property type="entry name" value="p450"/>
    <property type="match status" value="1"/>
</dbReference>
<dbReference type="GO" id="GO:0005789">
    <property type="term" value="C:endoplasmic reticulum membrane"/>
    <property type="evidence" value="ECO:0007669"/>
    <property type="project" value="UniProtKB-SubCell"/>
</dbReference>
<evidence type="ECO:0000256" key="7">
    <source>
        <dbReference type="ARBA" id="ARBA00022824"/>
    </source>
</evidence>
<evidence type="ECO:0000256" key="2">
    <source>
        <dbReference type="ARBA" id="ARBA00004174"/>
    </source>
</evidence>
<accession>A0AAW0VQ78</accession>
<keyword evidence="9" id="KW-0560">Oxidoreductase</keyword>
<dbReference type="InterPro" id="IPR050476">
    <property type="entry name" value="Insect_CytP450_Detox"/>
</dbReference>
<dbReference type="InterPro" id="IPR001128">
    <property type="entry name" value="Cyt_P450"/>
</dbReference>
<dbReference type="GO" id="GO:0016705">
    <property type="term" value="F:oxidoreductase activity, acting on paired donors, with incorporation or reduction of molecular oxygen"/>
    <property type="evidence" value="ECO:0007669"/>
    <property type="project" value="InterPro"/>
</dbReference>
<evidence type="ECO:0000256" key="6">
    <source>
        <dbReference type="ARBA" id="ARBA00022723"/>
    </source>
</evidence>
<sequence length="326" mass="37212">LPFLGHMHKKLSFFQSRWDYYDEVYHKYDGASLCGLNDLFRPVLMIGDPVLLKDILVKDFEHFVDREIIRTEKESTANEMLTRKSGDEWKALRAIMTPTFTSGKIRGMFPLVCDKADTLVSFTLKEAAQKPYVDMKDIFGRFTMDTIASCAFGIECNSYKNEEPEFAKRAAAFFEFSYIKLLKFTLFTLYPRISNVLGLKIETDSVNFFTRAVKGVIAARKTGQRREDYLDILLDAQSGHNSPTTAHENHTSIIDYSSVTKIVKTFAPLSKQVLTDETIVAQCVLFLIAGYDTTASTLAVLSFLLAKHPIHQQRLRQELLQIIQEE</sequence>
<keyword evidence="6" id="KW-0479">Metal-binding</keyword>
<evidence type="ECO:0000313" key="13">
    <source>
        <dbReference type="EMBL" id="KAK8719066.1"/>
    </source>
</evidence>
<dbReference type="GO" id="GO:0020037">
    <property type="term" value="F:heme binding"/>
    <property type="evidence" value="ECO:0007669"/>
    <property type="project" value="InterPro"/>
</dbReference>
<dbReference type="SUPFAM" id="SSF48264">
    <property type="entry name" value="Cytochrome P450"/>
    <property type="match status" value="1"/>
</dbReference>
<dbReference type="InterPro" id="IPR002402">
    <property type="entry name" value="Cyt_P450_E_grp-II"/>
</dbReference>
<keyword evidence="8" id="KW-0492">Microsome</keyword>
<keyword evidence="5" id="KW-0349">Heme</keyword>
<comment type="similarity">
    <text evidence="4">Belongs to the cytochrome P450 family.</text>
</comment>
<feature type="non-terminal residue" evidence="13">
    <location>
        <position position="326"/>
    </location>
</feature>
<dbReference type="InterPro" id="IPR036396">
    <property type="entry name" value="Cyt_P450_sf"/>
</dbReference>
<dbReference type="AlphaFoldDB" id="A0AAW0VQ78"/>
<keyword evidence="10" id="KW-0408">Iron</keyword>
<dbReference type="GO" id="GO:0004497">
    <property type="term" value="F:monooxygenase activity"/>
    <property type="evidence" value="ECO:0007669"/>
    <property type="project" value="UniProtKB-KW"/>
</dbReference>
<keyword evidence="12" id="KW-0472">Membrane</keyword>
<dbReference type="GO" id="GO:0005506">
    <property type="term" value="F:iron ion binding"/>
    <property type="evidence" value="ECO:0007669"/>
    <property type="project" value="InterPro"/>
</dbReference>
<evidence type="ECO:0000256" key="10">
    <source>
        <dbReference type="ARBA" id="ARBA00023004"/>
    </source>
</evidence>
<organism evidence="13 14">
    <name type="scientific">Cherax quadricarinatus</name>
    <name type="common">Australian red claw crayfish</name>
    <dbReference type="NCBI Taxonomy" id="27406"/>
    <lineage>
        <taxon>Eukaryota</taxon>
        <taxon>Metazoa</taxon>
        <taxon>Ecdysozoa</taxon>
        <taxon>Arthropoda</taxon>
        <taxon>Crustacea</taxon>
        <taxon>Multicrustacea</taxon>
        <taxon>Malacostraca</taxon>
        <taxon>Eumalacostraca</taxon>
        <taxon>Eucarida</taxon>
        <taxon>Decapoda</taxon>
        <taxon>Pleocyemata</taxon>
        <taxon>Astacidea</taxon>
        <taxon>Parastacoidea</taxon>
        <taxon>Parastacidae</taxon>
        <taxon>Cherax</taxon>
    </lineage>
</organism>
<dbReference type="EMBL" id="JARKIK010003196">
    <property type="protein sequence ID" value="KAK8719066.1"/>
    <property type="molecule type" value="Genomic_DNA"/>
</dbReference>
<comment type="caution">
    <text evidence="13">The sequence shown here is derived from an EMBL/GenBank/DDBJ whole genome shotgun (WGS) entry which is preliminary data.</text>
</comment>
<comment type="cofactor">
    <cofactor evidence="1">
        <name>heme</name>
        <dbReference type="ChEBI" id="CHEBI:30413"/>
    </cofactor>
</comment>
<evidence type="ECO:0000256" key="1">
    <source>
        <dbReference type="ARBA" id="ARBA00001971"/>
    </source>
</evidence>